<dbReference type="PROSITE" id="PS50309">
    <property type="entry name" value="DC"/>
    <property type="match status" value="1"/>
</dbReference>
<dbReference type="InterPro" id="IPR036572">
    <property type="entry name" value="Doublecortin_dom_sf"/>
</dbReference>
<evidence type="ECO:0000256" key="1">
    <source>
        <dbReference type="SAM" id="MobiDB-lite"/>
    </source>
</evidence>
<dbReference type="Pfam" id="PF03607">
    <property type="entry name" value="DCX"/>
    <property type="match status" value="1"/>
</dbReference>
<proteinExistence type="predicted"/>
<evidence type="ECO:0000313" key="4">
    <source>
        <dbReference type="Proteomes" id="UP000553632"/>
    </source>
</evidence>
<keyword evidence="4" id="KW-1185">Reference proteome</keyword>
<reference evidence="3 4" key="1">
    <citation type="submission" date="2020-04" db="EMBL/GenBank/DDBJ databases">
        <title>Perkinsus olseni comparative genomics.</title>
        <authorList>
            <person name="Bogema D.R."/>
        </authorList>
    </citation>
    <scope>NUCLEOTIDE SEQUENCE [LARGE SCALE GENOMIC DNA]</scope>
    <source>
        <strain evidence="3 4">ATCC PRA-207</strain>
    </source>
</reference>
<protein>
    <recommendedName>
        <fullName evidence="2">Doublecortin domain-containing protein</fullName>
    </recommendedName>
</protein>
<feature type="region of interest" description="Disordered" evidence="1">
    <location>
        <begin position="72"/>
        <end position="92"/>
    </location>
</feature>
<feature type="region of interest" description="Disordered" evidence="1">
    <location>
        <begin position="360"/>
        <end position="380"/>
    </location>
</feature>
<dbReference type="Proteomes" id="UP000553632">
    <property type="component" value="Unassembled WGS sequence"/>
</dbReference>
<feature type="compositionally biased region" description="Polar residues" evidence="1">
    <location>
        <begin position="12"/>
        <end position="21"/>
    </location>
</feature>
<feature type="region of interest" description="Disordered" evidence="1">
    <location>
        <begin position="1"/>
        <end position="27"/>
    </location>
</feature>
<evidence type="ECO:0000313" key="3">
    <source>
        <dbReference type="EMBL" id="KAF4744138.1"/>
    </source>
</evidence>
<dbReference type="Gene3D" id="3.10.20.230">
    <property type="entry name" value="Doublecortin domain"/>
    <property type="match status" value="1"/>
</dbReference>
<dbReference type="GO" id="GO:0035556">
    <property type="term" value="P:intracellular signal transduction"/>
    <property type="evidence" value="ECO:0007669"/>
    <property type="project" value="InterPro"/>
</dbReference>
<gene>
    <name evidence="3" type="ORF">FOZ63_031282</name>
</gene>
<dbReference type="AlphaFoldDB" id="A0A7J6TFU4"/>
<evidence type="ECO:0000259" key="2">
    <source>
        <dbReference type="PROSITE" id="PS50309"/>
    </source>
</evidence>
<name>A0A7J6TFU4_PEROL</name>
<dbReference type="InterPro" id="IPR003533">
    <property type="entry name" value="Doublecortin_dom"/>
</dbReference>
<accession>A0A7J6TFU4</accession>
<dbReference type="EMBL" id="JABANO010011025">
    <property type="protein sequence ID" value="KAF4744138.1"/>
    <property type="molecule type" value="Genomic_DNA"/>
</dbReference>
<sequence length="553" mass="62142">MSASSGGAHANPLQTPNSATPTEGGGHAVDRVVHRQHEEVVVRDGDGVTVHEKKEVVEMTTGGDVVRTIDSAGVHDHPPRAPETAKVVDSIGPGHKGCILDGHIGGGRTDRGDPVARHRHLLEHSLSRDMGCTSPYYSQYFGQQDIFNRLTDHRFFPVSSRGRFDPATGHGLGLAQRDIHDRTGRPVSPTRKHPTLQWKRPASFESARCLWIFRNGDGHDDGTRYYLKTNLGRYTLKNIYAELSKILKPTGGAIRELYDQKLHRIIRVEQLKDGGCYLACEVPWVKWVVLSLSIQRHMATIYRADIERDMARLLKKEPDSATKPLRPSLCPPPPRKSRVAASIMTALNKRGISALLTAKEEDDDGDGMNHSRTEIQTSLSPRRPEIISIRTLVSSSERPQSGRRSTDYQKFFDKLRETHEDDRDEAQRMSLIVVSMLTAQVKDAYRALNLSYDAEWEKILDRAKSLKHRYKAAGDKRHLARVYKAFSILEADRKKKLYGGDEQLIGRSRRDRELDGMFNHMSKEIAKRRREESEVGGSSSAGRVGLASLRLFS</sequence>
<feature type="region of interest" description="Disordered" evidence="1">
    <location>
        <begin position="317"/>
        <end position="336"/>
    </location>
</feature>
<dbReference type="CDD" id="cd01617">
    <property type="entry name" value="DCX"/>
    <property type="match status" value="1"/>
</dbReference>
<comment type="caution">
    <text evidence="3">The sequence shown here is derived from an EMBL/GenBank/DDBJ whole genome shotgun (WGS) entry which is preliminary data.</text>
</comment>
<organism evidence="3 4">
    <name type="scientific">Perkinsus olseni</name>
    <name type="common">Perkinsus atlanticus</name>
    <dbReference type="NCBI Taxonomy" id="32597"/>
    <lineage>
        <taxon>Eukaryota</taxon>
        <taxon>Sar</taxon>
        <taxon>Alveolata</taxon>
        <taxon>Perkinsozoa</taxon>
        <taxon>Perkinsea</taxon>
        <taxon>Perkinsida</taxon>
        <taxon>Perkinsidae</taxon>
        <taxon>Perkinsus</taxon>
    </lineage>
</organism>
<dbReference type="SUPFAM" id="SSF89837">
    <property type="entry name" value="Doublecortin (DC)"/>
    <property type="match status" value="1"/>
</dbReference>
<feature type="domain" description="Doublecortin" evidence="2">
    <location>
        <begin position="208"/>
        <end position="279"/>
    </location>
</feature>